<protein>
    <recommendedName>
        <fullName evidence="2">CREG-like beta-barrel domain-containing protein</fullName>
    </recommendedName>
</protein>
<dbReference type="RefSeq" id="XP_018296309.1">
    <property type="nucleotide sequence ID" value="XM_018442166.1"/>
</dbReference>
<dbReference type="InterPro" id="IPR012349">
    <property type="entry name" value="Split_barrel_FMN-bd"/>
</dbReference>
<dbReference type="PANTHER" id="PTHR37273">
    <property type="entry name" value="CHROMOSOME 8, WHOLE GENOME SHOTGUN SEQUENCE"/>
    <property type="match status" value="1"/>
</dbReference>
<dbReference type="EMBL" id="KV440973">
    <property type="protein sequence ID" value="OAD78269.1"/>
    <property type="molecule type" value="Genomic_DNA"/>
</dbReference>
<dbReference type="STRING" id="763407.A0A167PNS2"/>
<dbReference type="GeneID" id="29003072"/>
<sequence>MWLSSLKTLWVATVLIVSLDSIRAEDSFQDVNAAASLARRVLEDANIGTLATVISPYVHYNYTDLPFALLEYYSVQCSSTGDPLLYMSDLEVNAKNMHREPRVSLSVRALQDYNPGGSQSPIQQPRFSLLGEIEPVPESKFNIALSCFLAVHPEAAPWQRFHDFKFYKLKVSAVYYVGGYGGLNYIGWIPLSVYQQAQPDARMKLQT</sequence>
<dbReference type="PANTHER" id="PTHR37273:SF1">
    <property type="entry name" value="ADL397C-AP"/>
    <property type="match status" value="1"/>
</dbReference>
<reference evidence="4" key="1">
    <citation type="submission" date="2015-06" db="EMBL/GenBank/DDBJ databases">
        <title>Expansion of signal transduction pathways in fungi by whole-genome duplication.</title>
        <authorList>
            <consortium name="DOE Joint Genome Institute"/>
            <person name="Corrochano L.M."/>
            <person name="Kuo A."/>
            <person name="Marcet-Houben M."/>
            <person name="Polaino S."/>
            <person name="Salamov A."/>
            <person name="Villalobos J.M."/>
            <person name="Alvarez M.I."/>
            <person name="Avalos J."/>
            <person name="Benito E.P."/>
            <person name="Benoit I."/>
            <person name="Burger G."/>
            <person name="Camino L.P."/>
            <person name="Canovas D."/>
            <person name="Cerda-Olmedo E."/>
            <person name="Cheng J.-F."/>
            <person name="Dominguez A."/>
            <person name="Elias M."/>
            <person name="Eslava A.P."/>
            <person name="Glaser F."/>
            <person name="Grimwood J."/>
            <person name="Gutierrez G."/>
            <person name="Heitman J."/>
            <person name="Henrissat B."/>
            <person name="Iturriaga E.A."/>
            <person name="Lang B.F."/>
            <person name="Lavin J.L."/>
            <person name="Lee S."/>
            <person name="Li W."/>
            <person name="Lindquist E."/>
            <person name="Lopez-Garcia S."/>
            <person name="Luque E.M."/>
            <person name="Marcos A.T."/>
            <person name="Martin J."/>
            <person name="McCluskey K."/>
            <person name="Medina H.R."/>
            <person name="Miralles-Duran A."/>
            <person name="Miyazaki A."/>
            <person name="Munoz-Torres E."/>
            <person name="Oguiza J.A."/>
            <person name="Ohm R."/>
            <person name="Olmedo M."/>
            <person name="Orejas M."/>
            <person name="Ortiz-Castellanos L."/>
            <person name="Pisabarro A.G."/>
            <person name="Rodriguez-Romero J."/>
            <person name="Ruiz-Herrera J."/>
            <person name="Ruiz-Vazquez R."/>
            <person name="Sanz C."/>
            <person name="Schackwitz W."/>
            <person name="Schmutz J."/>
            <person name="Shahriari M."/>
            <person name="Shelest E."/>
            <person name="Silva-Franco F."/>
            <person name="Soanes D."/>
            <person name="Syed K."/>
            <person name="Tagua V.G."/>
            <person name="Talbot N.J."/>
            <person name="Thon M."/>
            <person name="De vries R.P."/>
            <person name="Wiebenga A."/>
            <person name="Yadav J.S."/>
            <person name="Braun E.L."/>
            <person name="Baker S."/>
            <person name="Garre V."/>
            <person name="Horwitz B."/>
            <person name="Torres-Martinez S."/>
            <person name="Idnurm A."/>
            <person name="Herrera-Estrella A."/>
            <person name="Gabaldon T."/>
            <person name="Grigoriev I.V."/>
        </authorList>
    </citation>
    <scope>NUCLEOTIDE SEQUENCE [LARGE SCALE GENOMIC DNA]</scope>
    <source>
        <strain evidence="4">NRRL 1555(-)</strain>
    </source>
</reference>
<organism evidence="3 4">
    <name type="scientific">Phycomyces blakesleeanus (strain ATCC 8743b / DSM 1359 / FGSC 10004 / NBRC 33097 / NRRL 1555)</name>
    <dbReference type="NCBI Taxonomy" id="763407"/>
    <lineage>
        <taxon>Eukaryota</taxon>
        <taxon>Fungi</taxon>
        <taxon>Fungi incertae sedis</taxon>
        <taxon>Mucoromycota</taxon>
        <taxon>Mucoromycotina</taxon>
        <taxon>Mucoromycetes</taxon>
        <taxon>Mucorales</taxon>
        <taxon>Phycomycetaceae</taxon>
        <taxon>Phycomyces</taxon>
    </lineage>
</organism>
<accession>A0A167PNS2</accession>
<dbReference type="OrthoDB" id="2138282at2759"/>
<dbReference type="InterPro" id="IPR055343">
    <property type="entry name" value="CREG_beta-barrel"/>
</dbReference>
<evidence type="ECO:0000256" key="1">
    <source>
        <dbReference type="SAM" id="SignalP"/>
    </source>
</evidence>
<evidence type="ECO:0000313" key="3">
    <source>
        <dbReference type="EMBL" id="OAD78269.1"/>
    </source>
</evidence>
<dbReference type="AlphaFoldDB" id="A0A167PNS2"/>
<gene>
    <name evidence="3" type="ORF">PHYBLDRAFT_69796</name>
</gene>
<dbReference type="Gene3D" id="2.30.110.10">
    <property type="entry name" value="Electron Transport, Fmn-binding Protein, Chain A"/>
    <property type="match status" value="1"/>
</dbReference>
<name>A0A167PNS2_PHYB8</name>
<dbReference type="SUPFAM" id="SSF50475">
    <property type="entry name" value="FMN-binding split barrel"/>
    <property type="match status" value="1"/>
</dbReference>
<keyword evidence="1" id="KW-0732">Signal</keyword>
<dbReference type="Pfam" id="PF13883">
    <property type="entry name" value="CREG_beta-barrel"/>
    <property type="match status" value="1"/>
</dbReference>
<keyword evidence="4" id="KW-1185">Reference proteome</keyword>
<evidence type="ECO:0000313" key="4">
    <source>
        <dbReference type="Proteomes" id="UP000077315"/>
    </source>
</evidence>
<feature type="chain" id="PRO_5007891258" description="CREG-like beta-barrel domain-containing protein" evidence="1">
    <location>
        <begin position="25"/>
        <end position="207"/>
    </location>
</feature>
<feature type="signal peptide" evidence="1">
    <location>
        <begin position="1"/>
        <end position="24"/>
    </location>
</feature>
<evidence type="ECO:0000259" key="2">
    <source>
        <dbReference type="Pfam" id="PF13883"/>
    </source>
</evidence>
<proteinExistence type="predicted"/>
<dbReference type="VEuPathDB" id="FungiDB:PHYBLDRAFT_69796"/>
<feature type="domain" description="CREG-like beta-barrel" evidence="2">
    <location>
        <begin position="31"/>
        <end position="194"/>
    </location>
</feature>
<dbReference type="Proteomes" id="UP000077315">
    <property type="component" value="Unassembled WGS sequence"/>
</dbReference>
<dbReference type="InParanoid" id="A0A167PNS2"/>